<dbReference type="Proteomes" id="UP001295684">
    <property type="component" value="Unassembled WGS sequence"/>
</dbReference>
<protein>
    <submittedName>
        <fullName evidence="2">Uncharacterized protein</fullName>
    </submittedName>
</protein>
<gene>
    <name evidence="2" type="ORF">ECRASSUSDP1_LOCUS26402</name>
</gene>
<dbReference type="EMBL" id="CAMPGE010027211">
    <property type="protein sequence ID" value="CAI2384862.1"/>
    <property type="molecule type" value="Genomic_DNA"/>
</dbReference>
<keyword evidence="3" id="KW-1185">Reference proteome</keyword>
<evidence type="ECO:0000256" key="1">
    <source>
        <dbReference type="SAM" id="Coils"/>
    </source>
</evidence>
<proteinExistence type="predicted"/>
<comment type="caution">
    <text evidence="2">The sequence shown here is derived from an EMBL/GenBank/DDBJ whole genome shotgun (WGS) entry which is preliminary data.</text>
</comment>
<name>A0AAD2D8K7_EUPCR</name>
<reference evidence="2" key="1">
    <citation type="submission" date="2023-07" db="EMBL/GenBank/DDBJ databases">
        <authorList>
            <consortium name="AG Swart"/>
            <person name="Singh M."/>
            <person name="Singh A."/>
            <person name="Seah K."/>
            <person name="Emmerich C."/>
        </authorList>
    </citation>
    <scope>NUCLEOTIDE SEQUENCE</scope>
    <source>
        <strain evidence="2">DP1</strain>
    </source>
</reference>
<evidence type="ECO:0000313" key="2">
    <source>
        <dbReference type="EMBL" id="CAI2384862.1"/>
    </source>
</evidence>
<dbReference type="AlphaFoldDB" id="A0AAD2D8K7"/>
<organism evidence="2 3">
    <name type="scientific">Euplotes crassus</name>
    <dbReference type="NCBI Taxonomy" id="5936"/>
    <lineage>
        <taxon>Eukaryota</taxon>
        <taxon>Sar</taxon>
        <taxon>Alveolata</taxon>
        <taxon>Ciliophora</taxon>
        <taxon>Intramacronucleata</taxon>
        <taxon>Spirotrichea</taxon>
        <taxon>Hypotrichia</taxon>
        <taxon>Euplotida</taxon>
        <taxon>Euplotidae</taxon>
        <taxon>Moneuplotes</taxon>
    </lineage>
</organism>
<dbReference type="InterPro" id="IPR016024">
    <property type="entry name" value="ARM-type_fold"/>
</dbReference>
<evidence type="ECO:0000313" key="3">
    <source>
        <dbReference type="Proteomes" id="UP001295684"/>
    </source>
</evidence>
<sequence>MKNSSKNLLASEKEVINAIQDFSKKLQKVQINSDLVEHFLTKVGHFAKLPSKCDTKIVDSFLVNLVSILSISSDSSSSVKALELLFTFLKNDPQVYARFKPDRDILQKINLDSFIDSSVSDERNLALNFTSFLLRYHQDLDYNDFSEDEHVVKAIRRAEMYRNWVDIEDLATGYESLHKNSDASSKAFQEILALIDQVKDELSGKIAVNHNQIAEIDEKNQEMSGIFDIVKGLKQDFKGLESDTEHAIVDSNKMLKEMIATFVSDKIKDIEFSINSKIMSRIEALENNSDVHKKHLDNMEERFEILRAKVDKSDSIIKNTHDVVEKLDTKVKRNSGIMNETKKLLIKTIENDPWKQIDFPAHEKSLKKCEEVLAILEEDLEVFKRDTEIKREADVNDSTRAIKDLTKRISEITTESSGKFSDLYRLHSDLRKKSHNIESIADDYSKLLENFKSQIYVIVQNKVNESLGSSKDMKKKMDLIIEETEELWSFNQKFIDEHAVDQERIIEADDLSITRKMEALEWFARYSEFLTPDHAYNGIMTFKNTYLRGPHKDSFINYEHGNDSIILVLDMIEKSLIECKNFANDKSLKKFETRLATKLNILEPLLVNYQNLDLGVNRGAVELLCKTIQTQTVSEDNPNPAFKVYLKYSLRCMTMCLRSKVALEIFLESKQTFNTILDFISIFEDEEVVANAAKILKMMMNDPDKVVMAYKSYNIAKLLVFAISKFIDKSDLVVLELMGALERYTRNQDYVEDLPQDMIEVIVVVARKKFVENPAVQVLRNIAKNPKFEHLVRDYIEEESDE</sequence>
<accession>A0AAD2D8K7</accession>
<dbReference type="SUPFAM" id="SSF48371">
    <property type="entry name" value="ARM repeat"/>
    <property type="match status" value="1"/>
</dbReference>
<dbReference type="InterPro" id="IPR011989">
    <property type="entry name" value="ARM-like"/>
</dbReference>
<feature type="coiled-coil region" evidence="1">
    <location>
        <begin position="366"/>
        <end position="415"/>
    </location>
</feature>
<keyword evidence="1" id="KW-0175">Coiled coil</keyword>
<dbReference type="Gene3D" id="1.25.10.10">
    <property type="entry name" value="Leucine-rich Repeat Variant"/>
    <property type="match status" value="1"/>
</dbReference>